<keyword evidence="2" id="KW-1133">Transmembrane helix</keyword>
<name>A0ABT0QZ78_9MICO</name>
<dbReference type="PANTHER" id="PTHR42698:SF1">
    <property type="entry name" value="GTPASE ERA, MITOCHONDRIAL"/>
    <property type="match status" value="1"/>
</dbReference>
<keyword evidence="5" id="KW-1185">Reference proteome</keyword>
<feature type="transmembrane region" description="Helical" evidence="2">
    <location>
        <begin position="503"/>
        <end position="526"/>
    </location>
</feature>
<dbReference type="Proteomes" id="UP001203761">
    <property type="component" value="Unassembled WGS sequence"/>
</dbReference>
<dbReference type="RefSeq" id="WP_249736983.1">
    <property type="nucleotide sequence ID" value="NZ_JAKNCJ010000002.1"/>
</dbReference>
<dbReference type="Gene3D" id="3.40.50.300">
    <property type="entry name" value="P-loop containing nucleotide triphosphate hydrolases"/>
    <property type="match status" value="1"/>
</dbReference>
<proteinExistence type="predicted"/>
<evidence type="ECO:0000256" key="1">
    <source>
        <dbReference type="SAM" id="MobiDB-lite"/>
    </source>
</evidence>
<feature type="region of interest" description="Disordered" evidence="1">
    <location>
        <begin position="362"/>
        <end position="381"/>
    </location>
</feature>
<dbReference type="SUPFAM" id="SSF52540">
    <property type="entry name" value="P-loop containing nucleoside triphosphate hydrolases"/>
    <property type="match status" value="1"/>
</dbReference>
<dbReference type="PANTHER" id="PTHR42698">
    <property type="entry name" value="GTPASE ERA"/>
    <property type="match status" value="1"/>
</dbReference>
<protein>
    <submittedName>
        <fullName evidence="4">50S ribosome-binding GTPase</fullName>
    </submittedName>
</protein>
<reference evidence="4" key="1">
    <citation type="submission" date="2022-02" db="EMBL/GenBank/DDBJ databases">
        <authorList>
            <person name="Lee M."/>
            <person name="Kim S.-J."/>
            <person name="Jung M.-Y."/>
        </authorList>
    </citation>
    <scope>NUCLEOTIDE SEQUENCE</scope>
    <source>
        <strain evidence="4">JHP9</strain>
    </source>
</reference>
<gene>
    <name evidence="4" type="ORF">Bequi_05625</name>
</gene>
<keyword evidence="2" id="KW-0472">Membrane</keyword>
<dbReference type="InterPro" id="IPR005662">
    <property type="entry name" value="GTPase_Era-like"/>
</dbReference>
<dbReference type="EMBL" id="JAKNCJ010000002">
    <property type="protein sequence ID" value="MCL6422870.1"/>
    <property type="molecule type" value="Genomic_DNA"/>
</dbReference>
<evidence type="ECO:0000256" key="2">
    <source>
        <dbReference type="SAM" id="Phobius"/>
    </source>
</evidence>
<keyword evidence="2" id="KW-0812">Transmembrane</keyword>
<sequence>MSPRRSAVVPLAERIEALDAARDALAEVAPAEQLEQADAVLERIDARQALSAEHTVVGFFGATGSGKSSLVNALVGQAVTRAAVQRPTTSQPVAAIAGPLGADALLDWLEVAERHELDADGPLQQAAAPAPRRGVLGRRARESDAEAGAMPGLVILDLPDLDSIELSNRRVAERLTALVDVIVWVTDPQKYADDVLHHDFVVPFASHDAVTLAVLNQIDLIRPHERQGVLDSLQGLLRRDGLESAPVFGVSAMTGEGLDVLRTRLVEIARGHEAVAERHRADVRVAAGALREAADPAGLPRSISPEAQRRLEDSLAAAARIEPVADAVGRAYRHRAGGEVGWPLLRWIGRMRPDPLARLHLGGPVGGRKGREDEAALPGARTSLPEADAATAARSSQGLRGFADAVSAGGSDPWRAEVRRAARSRDADLPDALDQVVARAGLSERTRSWWWPVLNVLQWLALATWVVGLGWLALNAILAYFQLPPTPMPIIRDLWIPVPLPTALVAIGIGAGVLLAVLGGVISAFASRWHRRRALRLLRSRVAVVARTHVLEPVQETLDRADRAATDLATAAGAAPSRRV</sequence>
<evidence type="ECO:0000259" key="3">
    <source>
        <dbReference type="Pfam" id="PF01926"/>
    </source>
</evidence>
<dbReference type="Pfam" id="PF01926">
    <property type="entry name" value="MMR_HSR1"/>
    <property type="match status" value="1"/>
</dbReference>
<evidence type="ECO:0000313" key="4">
    <source>
        <dbReference type="EMBL" id="MCL6422870.1"/>
    </source>
</evidence>
<feature type="transmembrane region" description="Helical" evidence="2">
    <location>
        <begin position="456"/>
        <end position="483"/>
    </location>
</feature>
<organism evidence="4 5">
    <name type="scientific">Brachybacterium equifaecis</name>
    <dbReference type="NCBI Taxonomy" id="2910770"/>
    <lineage>
        <taxon>Bacteria</taxon>
        <taxon>Bacillati</taxon>
        <taxon>Actinomycetota</taxon>
        <taxon>Actinomycetes</taxon>
        <taxon>Micrococcales</taxon>
        <taxon>Dermabacteraceae</taxon>
        <taxon>Brachybacterium</taxon>
    </lineage>
</organism>
<dbReference type="InterPro" id="IPR006073">
    <property type="entry name" value="GTP-bd"/>
</dbReference>
<comment type="caution">
    <text evidence="4">The sequence shown here is derived from an EMBL/GenBank/DDBJ whole genome shotgun (WGS) entry which is preliminary data.</text>
</comment>
<feature type="domain" description="G" evidence="3">
    <location>
        <begin position="57"/>
        <end position="191"/>
    </location>
</feature>
<accession>A0ABT0QZ78</accession>
<evidence type="ECO:0000313" key="5">
    <source>
        <dbReference type="Proteomes" id="UP001203761"/>
    </source>
</evidence>
<dbReference type="InterPro" id="IPR027417">
    <property type="entry name" value="P-loop_NTPase"/>
</dbReference>